<protein>
    <submittedName>
        <fullName evidence="1">Uncharacterized protein</fullName>
    </submittedName>
</protein>
<proteinExistence type="predicted"/>
<reference evidence="1" key="1">
    <citation type="submission" date="2013-07" db="EMBL/GenBank/DDBJ databases">
        <title>The genome of an arbuscular mycorrhizal fungus provides insights into the evolution of the oldest plant symbiosis.</title>
        <authorList>
            <consortium name="DOE Joint Genome Institute"/>
            <person name="Tisserant E."/>
            <person name="Malbreil M."/>
            <person name="Kuo A."/>
            <person name="Kohler A."/>
            <person name="Symeonidi A."/>
            <person name="Balestrini R."/>
            <person name="Charron P."/>
            <person name="Duensing N."/>
            <person name="Frei-dit-Frey N."/>
            <person name="Gianinazzi-Pearson V."/>
            <person name="Gilbert B."/>
            <person name="Handa Y."/>
            <person name="Hijri M."/>
            <person name="Kaul R."/>
            <person name="Kawaguchi M."/>
            <person name="Krajinski F."/>
            <person name="Lammers P."/>
            <person name="Lapierre D."/>
            <person name="Masclaux F.G."/>
            <person name="Murat C."/>
            <person name="Morin E."/>
            <person name="Ndikumana S."/>
            <person name="Pagni M."/>
            <person name="Petitpierre D."/>
            <person name="Requena N."/>
            <person name="Rosikiewicz P."/>
            <person name="Riley R."/>
            <person name="Saito K."/>
            <person name="San Clemente H."/>
            <person name="Shapiro H."/>
            <person name="van Tuinen D."/>
            <person name="Becard G."/>
            <person name="Bonfante P."/>
            <person name="Paszkowski U."/>
            <person name="Shachar-Hill Y."/>
            <person name="Young J.P."/>
            <person name="Sanders I.R."/>
            <person name="Henrissat B."/>
            <person name="Rensing S.A."/>
            <person name="Grigoriev I.V."/>
            <person name="Corradi N."/>
            <person name="Roux C."/>
            <person name="Martin F."/>
        </authorList>
    </citation>
    <scope>NUCLEOTIDE SEQUENCE</scope>
    <source>
        <strain evidence="1">DAOM 197198</strain>
    </source>
</reference>
<sequence length="114" mass="13701">MEKLIIEKNIYDSSKYEIDEENHLELSQGIELKYGNLLNHTLTNMQNIRNFAFRKKVILAENRRDRNSEMTGCPWYVNLAFFKSENSIYINNIIDNYKSTHYQSPDKYMLHEFI</sequence>
<organism evidence="1">
    <name type="scientific">Rhizophagus irregularis (strain DAOM 181602 / DAOM 197198 / MUCL 43194)</name>
    <name type="common">Arbuscular mycorrhizal fungus</name>
    <name type="synonym">Glomus intraradices</name>
    <dbReference type="NCBI Taxonomy" id="747089"/>
    <lineage>
        <taxon>Eukaryota</taxon>
        <taxon>Fungi</taxon>
        <taxon>Fungi incertae sedis</taxon>
        <taxon>Mucoromycota</taxon>
        <taxon>Glomeromycotina</taxon>
        <taxon>Glomeromycetes</taxon>
        <taxon>Glomerales</taxon>
        <taxon>Glomeraceae</taxon>
        <taxon>Rhizophagus</taxon>
    </lineage>
</organism>
<dbReference type="HOGENOM" id="CLU_2127054_0_0_1"/>
<accession>U9TF84</accession>
<feature type="non-terminal residue" evidence="1">
    <location>
        <position position="114"/>
    </location>
</feature>
<name>U9TF84_RHIID</name>
<dbReference type="AlphaFoldDB" id="U9TF84"/>
<gene>
    <name evidence="1" type="ORF">GLOINDRAFT_33670</name>
</gene>
<evidence type="ECO:0000313" key="1">
    <source>
        <dbReference type="EMBL" id="ESA06815.1"/>
    </source>
</evidence>
<dbReference type="EMBL" id="KI291101">
    <property type="protein sequence ID" value="ESA06815.1"/>
    <property type="molecule type" value="Genomic_DNA"/>
</dbReference>